<evidence type="ECO:0000313" key="1">
    <source>
        <dbReference type="EMBL" id="KAA6337081.1"/>
    </source>
</evidence>
<evidence type="ECO:0008006" key="2">
    <source>
        <dbReference type="Google" id="ProtNLM"/>
    </source>
</evidence>
<dbReference type="AlphaFoldDB" id="A0A5J4RVU1"/>
<reference evidence="1" key="1">
    <citation type="submission" date="2019-03" db="EMBL/GenBank/DDBJ databases">
        <title>Single cell metagenomics reveals metabolic interactions within the superorganism composed of flagellate Streblomastix strix and complex community of Bacteroidetes bacteria on its surface.</title>
        <authorList>
            <person name="Treitli S.C."/>
            <person name="Kolisko M."/>
            <person name="Husnik F."/>
            <person name="Keeling P."/>
            <person name="Hampl V."/>
        </authorList>
    </citation>
    <scope>NUCLEOTIDE SEQUENCE</scope>
    <source>
        <strain evidence="1">STM</strain>
    </source>
</reference>
<name>A0A5J4RVU1_9ZZZZ</name>
<proteinExistence type="predicted"/>
<organism evidence="1">
    <name type="scientific">termite gut metagenome</name>
    <dbReference type="NCBI Taxonomy" id="433724"/>
    <lineage>
        <taxon>unclassified sequences</taxon>
        <taxon>metagenomes</taxon>
        <taxon>organismal metagenomes</taxon>
    </lineage>
</organism>
<dbReference type="EMBL" id="SNRY01000731">
    <property type="protein sequence ID" value="KAA6337081.1"/>
    <property type="molecule type" value="Genomic_DNA"/>
</dbReference>
<protein>
    <recommendedName>
        <fullName evidence="2">Lipocalin-like domain-containing protein</fullName>
    </recommendedName>
</protein>
<comment type="caution">
    <text evidence="1">The sequence shown here is derived from an EMBL/GenBank/DDBJ whole genome shotgun (WGS) entry which is preliminary data.</text>
</comment>
<accession>A0A5J4RVU1</accession>
<sequence>MKQLLFIFLALSPLLTCSSCQDDEDKLPGTKPEVLLGKWGNLTNVGAFLDNYIYETFEFTKTGGSIKQMKYFPEEDRYEDYHASYFTDWSYDGNYIHFLYKKGGFINTWSQPVYKLTLEFLSLGTGQNNCTVYYKIQE</sequence>
<gene>
    <name evidence="1" type="ORF">EZS27_014793</name>
</gene>